<organism evidence="1 2">
    <name type="scientific">Periplaneta americana</name>
    <name type="common">American cockroach</name>
    <name type="synonym">Blatta americana</name>
    <dbReference type="NCBI Taxonomy" id="6978"/>
    <lineage>
        <taxon>Eukaryota</taxon>
        <taxon>Metazoa</taxon>
        <taxon>Ecdysozoa</taxon>
        <taxon>Arthropoda</taxon>
        <taxon>Hexapoda</taxon>
        <taxon>Insecta</taxon>
        <taxon>Pterygota</taxon>
        <taxon>Neoptera</taxon>
        <taxon>Polyneoptera</taxon>
        <taxon>Dictyoptera</taxon>
        <taxon>Blattodea</taxon>
        <taxon>Blattoidea</taxon>
        <taxon>Blattidae</taxon>
        <taxon>Blattinae</taxon>
        <taxon>Periplaneta</taxon>
    </lineage>
</organism>
<name>A0ABQ8RWS5_PERAM</name>
<proteinExistence type="predicted"/>
<dbReference type="InterPro" id="IPR036397">
    <property type="entry name" value="RNaseH_sf"/>
</dbReference>
<sequence>MPNLESGQKGNIQGGEFDPVLWIEFGVAQWSERLVRRTKDPDKNCLKANTAMISSPHRAEPRRSPTLRYMATPTLFPPHSSIFRERYRAARRFHCGRSLRGSTKGENSIRYCGLSIDVAQWLEHPVHRTGRPGSMTSSLGLIPSRDILALNAWRYRQYAKLLRLAEWRSQEKPSTRSCYLLAWPPNSPDLTSADFFVWGFVKDIVYSQKPRNIDDLRVKITQAFQQITSLMLRRTWAELHHRYELWRVRKGDHVEL</sequence>
<accession>A0ABQ8RWS5</accession>
<dbReference type="PANTHER" id="PTHR47326:SF1">
    <property type="entry name" value="HTH PSQ-TYPE DOMAIN-CONTAINING PROTEIN"/>
    <property type="match status" value="1"/>
</dbReference>
<keyword evidence="2" id="KW-1185">Reference proteome</keyword>
<gene>
    <name evidence="1" type="ORF">ANN_26945</name>
</gene>
<dbReference type="PANTHER" id="PTHR47326">
    <property type="entry name" value="TRANSPOSABLE ELEMENT TC3 TRANSPOSASE-LIKE PROTEIN"/>
    <property type="match status" value="1"/>
</dbReference>
<dbReference type="Gene3D" id="3.30.420.10">
    <property type="entry name" value="Ribonuclease H-like superfamily/Ribonuclease H"/>
    <property type="match status" value="1"/>
</dbReference>
<reference evidence="1 2" key="1">
    <citation type="journal article" date="2022" name="Allergy">
        <title>Genome assembly and annotation of Periplaneta americana reveal a comprehensive cockroach allergen profile.</title>
        <authorList>
            <person name="Wang L."/>
            <person name="Xiong Q."/>
            <person name="Saelim N."/>
            <person name="Wang L."/>
            <person name="Nong W."/>
            <person name="Wan A.T."/>
            <person name="Shi M."/>
            <person name="Liu X."/>
            <person name="Cao Q."/>
            <person name="Hui J.H.L."/>
            <person name="Sookrung N."/>
            <person name="Leung T.F."/>
            <person name="Tungtrongchitr A."/>
            <person name="Tsui S.K.W."/>
        </authorList>
    </citation>
    <scope>NUCLEOTIDE SEQUENCE [LARGE SCALE GENOMIC DNA]</scope>
    <source>
        <strain evidence="1">PWHHKU_190912</strain>
    </source>
</reference>
<evidence type="ECO:0000313" key="1">
    <source>
        <dbReference type="EMBL" id="KAJ4426136.1"/>
    </source>
</evidence>
<dbReference type="Proteomes" id="UP001148838">
    <property type="component" value="Unassembled WGS sequence"/>
</dbReference>
<evidence type="ECO:0000313" key="2">
    <source>
        <dbReference type="Proteomes" id="UP001148838"/>
    </source>
</evidence>
<protein>
    <submittedName>
        <fullName evidence="1">Uncharacterized protein</fullName>
    </submittedName>
</protein>
<comment type="caution">
    <text evidence="1">The sequence shown here is derived from an EMBL/GenBank/DDBJ whole genome shotgun (WGS) entry which is preliminary data.</text>
</comment>
<dbReference type="EMBL" id="JAJSOF020000040">
    <property type="protein sequence ID" value="KAJ4426136.1"/>
    <property type="molecule type" value="Genomic_DNA"/>
</dbReference>